<feature type="transmembrane region" description="Helical" evidence="1">
    <location>
        <begin position="122"/>
        <end position="142"/>
    </location>
</feature>
<dbReference type="AlphaFoldDB" id="F7YEL3"/>
<evidence type="ECO:0008006" key="4">
    <source>
        <dbReference type="Google" id="ProtNLM"/>
    </source>
</evidence>
<proteinExistence type="predicted"/>
<evidence type="ECO:0000313" key="3">
    <source>
        <dbReference type="Proteomes" id="UP000001623"/>
    </source>
</evidence>
<gene>
    <name evidence="2" type="ordered locus">Mesop_2342</name>
</gene>
<evidence type="ECO:0000313" key="2">
    <source>
        <dbReference type="EMBL" id="AEH86818.1"/>
    </source>
</evidence>
<dbReference type="Proteomes" id="UP000001623">
    <property type="component" value="Chromosome"/>
</dbReference>
<dbReference type="STRING" id="536019.Mesop_2342"/>
<dbReference type="eggNOG" id="ENOG5032T2I">
    <property type="taxonomic scope" value="Bacteria"/>
</dbReference>
<dbReference type="HOGENOM" id="CLU_1872658_0_0_5"/>
<organism evidence="2 3">
    <name type="scientific">Mesorhizobium opportunistum (strain LMG 24607 / HAMBI 3007 / WSM2075)</name>
    <dbReference type="NCBI Taxonomy" id="536019"/>
    <lineage>
        <taxon>Bacteria</taxon>
        <taxon>Pseudomonadati</taxon>
        <taxon>Pseudomonadota</taxon>
        <taxon>Alphaproteobacteria</taxon>
        <taxon>Hyphomicrobiales</taxon>
        <taxon>Phyllobacteriaceae</taxon>
        <taxon>Mesorhizobium</taxon>
    </lineage>
</organism>
<keyword evidence="1" id="KW-0812">Transmembrane</keyword>
<evidence type="ECO:0000256" key="1">
    <source>
        <dbReference type="SAM" id="Phobius"/>
    </source>
</evidence>
<feature type="transmembrane region" description="Helical" evidence="1">
    <location>
        <begin position="12"/>
        <end position="35"/>
    </location>
</feature>
<name>F7YEL3_MESOW</name>
<protein>
    <recommendedName>
        <fullName evidence="4">DUF4383 domain-containing protein</fullName>
    </recommendedName>
</protein>
<feature type="transmembrane region" description="Helical" evidence="1">
    <location>
        <begin position="84"/>
        <end position="110"/>
    </location>
</feature>
<keyword evidence="1" id="KW-1133">Transmembrane helix</keyword>
<dbReference type="EMBL" id="CP002279">
    <property type="protein sequence ID" value="AEH86818.1"/>
    <property type="molecule type" value="Genomic_DNA"/>
</dbReference>
<reference evidence="2 3" key="1">
    <citation type="submission" date="2010-10" db="EMBL/GenBank/DDBJ databases">
        <title>Complete sequence of Mesorhizobium opportunistum WSM2075.</title>
        <authorList>
            <consortium name="US DOE Joint Genome Institute"/>
            <person name="Lucas S."/>
            <person name="Copeland A."/>
            <person name="Lapidus A."/>
            <person name="Cheng J.-F."/>
            <person name="Bruce D."/>
            <person name="Goodwin L."/>
            <person name="Pitluck S."/>
            <person name="Chertkov O."/>
            <person name="Misra M."/>
            <person name="Detter J.C."/>
            <person name="Han C."/>
            <person name="Tapia R."/>
            <person name="Land M."/>
            <person name="Hauser L."/>
            <person name="Kyrpides N."/>
            <person name="Ovchinnikova G."/>
            <person name="Mavrommatis K.M."/>
            <person name="Tiwari R.P."/>
            <person name="Howieson J.G."/>
            <person name="O'Hara G.W."/>
            <person name="Nandasena K.G."/>
            <person name="Woyke T."/>
        </authorList>
    </citation>
    <scope>NUCLEOTIDE SEQUENCE [LARGE SCALE GENOMIC DNA]</scope>
    <source>
        <strain evidence="3">LMG 24607 / HAMBI 3007 / WSM2075</strain>
    </source>
</reference>
<dbReference type="KEGG" id="mop:Mesop_2342"/>
<feature type="transmembrane region" description="Helical" evidence="1">
    <location>
        <begin position="55"/>
        <end position="72"/>
    </location>
</feature>
<dbReference type="Pfam" id="PF14325">
    <property type="entry name" value="DUF4383"/>
    <property type="match status" value="1"/>
</dbReference>
<accession>F7YEL3</accession>
<keyword evidence="1" id="KW-0472">Membrane</keyword>
<sequence>MDSQKWGYFMTLIQKLAVAYAFLFFGVVAIGYIPAFNDANGNLFGLFSLQWYDDLLHAFSGVWALAAAFISHRQAVFYFRLFGSVYLFDGVLGLITGSGCLDAGIFINGFRSLNDIEFPARFFANLPHLVIGGFAVYVGFWLSKRIYDHFATA</sequence>